<dbReference type="Gene3D" id="3.40.50.150">
    <property type="entry name" value="Vaccinia Virus protein VP39"/>
    <property type="match status" value="1"/>
</dbReference>
<comment type="caution">
    <text evidence="2">The sequence shown here is derived from an EMBL/GenBank/DDBJ whole genome shotgun (WGS) entry which is preliminary data.</text>
</comment>
<dbReference type="OMA" id="MNMGYWE"/>
<name>A0A2N6NIC8_BEABA</name>
<evidence type="ECO:0000313" key="3">
    <source>
        <dbReference type="Proteomes" id="UP000235728"/>
    </source>
</evidence>
<dbReference type="SUPFAM" id="SSF53335">
    <property type="entry name" value="S-adenosyl-L-methionine-dependent methyltransferases"/>
    <property type="match status" value="1"/>
</dbReference>
<evidence type="ECO:0000313" key="2">
    <source>
        <dbReference type="EMBL" id="PMB67030.1"/>
    </source>
</evidence>
<sequence length="367" mass="41232">MDRLYEWRKECLGDRVSNDFLFGAAAGCLATIVLALLMRLVPILRRNDIYDLAHWKLNIRVPMQPMWMNMGYWRTPRGDKIQQMDQACAALLREVLCTADLLTGDAVADKELRRRRSMAILDVGFGCGDQTVEIARALDAPAWQTFRYVGLTLNEAQLQVAYQRVEREVASANRHGVRLGPESFRLFGADAARPESWARPVRALVDGIADEAFHGGHRWLLALDCMYHFAPSRTPLLLYAARELKADLMAFDLLLNERALFSARMAAKLVGRMAGCPLGAFMTEHQYVEQLVDAGYDRDAVQIRDVTSDVFGGLVAHIERQQRLLKPYGISMGSMGVAKKMFNWIDNTGVLRAVIVVARVKSKSKTA</sequence>
<protein>
    <recommendedName>
        <fullName evidence="4">Methyltransferase domain-containing protein</fullName>
    </recommendedName>
</protein>
<dbReference type="EMBL" id="MRVG01000007">
    <property type="protein sequence ID" value="PMB67030.1"/>
    <property type="molecule type" value="Genomic_DNA"/>
</dbReference>
<keyword evidence="1" id="KW-0812">Transmembrane</keyword>
<evidence type="ECO:0008006" key="4">
    <source>
        <dbReference type="Google" id="ProtNLM"/>
    </source>
</evidence>
<keyword evidence="1" id="KW-0472">Membrane</keyword>
<gene>
    <name evidence="2" type="ORF">BM221_006692</name>
</gene>
<feature type="transmembrane region" description="Helical" evidence="1">
    <location>
        <begin position="20"/>
        <end position="41"/>
    </location>
</feature>
<keyword evidence="1" id="KW-1133">Transmembrane helix</keyword>
<reference evidence="2 3" key="1">
    <citation type="journal article" date="2016" name="Appl. Microbiol. Biotechnol.">
        <title>Characterization of T-DNA insertion mutants with decreased virulence in the entomopathogenic fungus Beauveria bassiana JEF-007.</title>
        <authorList>
            <person name="Kim S."/>
            <person name="Lee S.J."/>
            <person name="Nai Y.S."/>
            <person name="Yu J.S."/>
            <person name="Lee M.R."/>
            <person name="Yang Y.T."/>
            <person name="Kim J.S."/>
        </authorList>
    </citation>
    <scope>NUCLEOTIDE SEQUENCE [LARGE SCALE GENOMIC DNA]</scope>
    <source>
        <strain evidence="2 3">JEF-007</strain>
    </source>
</reference>
<dbReference type="InterPro" id="IPR029063">
    <property type="entry name" value="SAM-dependent_MTases_sf"/>
</dbReference>
<organism evidence="2 3">
    <name type="scientific">Beauveria bassiana</name>
    <name type="common">White muscardine disease fungus</name>
    <name type="synonym">Tritirachium shiotae</name>
    <dbReference type="NCBI Taxonomy" id="176275"/>
    <lineage>
        <taxon>Eukaryota</taxon>
        <taxon>Fungi</taxon>
        <taxon>Dikarya</taxon>
        <taxon>Ascomycota</taxon>
        <taxon>Pezizomycotina</taxon>
        <taxon>Sordariomycetes</taxon>
        <taxon>Hypocreomycetidae</taxon>
        <taxon>Hypocreales</taxon>
        <taxon>Cordycipitaceae</taxon>
        <taxon>Beauveria</taxon>
    </lineage>
</organism>
<evidence type="ECO:0000256" key="1">
    <source>
        <dbReference type="SAM" id="Phobius"/>
    </source>
</evidence>
<dbReference type="AlphaFoldDB" id="A0A2N6NIC8"/>
<accession>A0A2N6NIC8</accession>
<proteinExistence type="predicted"/>
<dbReference type="Proteomes" id="UP000235728">
    <property type="component" value="Unassembled WGS sequence"/>
</dbReference>